<dbReference type="InterPro" id="IPR005000">
    <property type="entry name" value="Aldolase/citrate-lyase_domain"/>
</dbReference>
<keyword evidence="5" id="KW-0456">Lyase</keyword>
<dbReference type="Proteomes" id="UP001597114">
    <property type="component" value="Unassembled WGS sequence"/>
</dbReference>
<evidence type="ECO:0000256" key="1">
    <source>
        <dbReference type="ARBA" id="ARBA00001946"/>
    </source>
</evidence>
<feature type="domain" description="HpcH/HpaI aldolase/citrate lyase" evidence="4">
    <location>
        <begin position="11"/>
        <end position="214"/>
    </location>
</feature>
<evidence type="ECO:0000259" key="4">
    <source>
        <dbReference type="Pfam" id="PF03328"/>
    </source>
</evidence>
<dbReference type="PIRSF" id="PIRSF015582">
    <property type="entry name" value="Cit_lyase_B"/>
    <property type="match status" value="1"/>
</dbReference>
<evidence type="ECO:0000256" key="2">
    <source>
        <dbReference type="ARBA" id="ARBA00022723"/>
    </source>
</evidence>
<comment type="caution">
    <text evidence="5">The sequence shown here is derived from an EMBL/GenBank/DDBJ whole genome shotgun (WGS) entry which is preliminary data.</text>
</comment>
<dbReference type="InterPro" id="IPR040442">
    <property type="entry name" value="Pyrv_kinase-like_dom_sf"/>
</dbReference>
<keyword evidence="3" id="KW-0460">Magnesium</keyword>
<keyword evidence="2" id="KW-0479">Metal-binding</keyword>
<evidence type="ECO:0000256" key="3">
    <source>
        <dbReference type="ARBA" id="ARBA00022842"/>
    </source>
</evidence>
<gene>
    <name evidence="5" type="ORF">ACFSJD_09990</name>
</gene>
<proteinExistence type="predicted"/>
<dbReference type="EMBL" id="JBHUCO010000011">
    <property type="protein sequence ID" value="MFD1517820.1"/>
    <property type="molecule type" value="Genomic_DNA"/>
</dbReference>
<dbReference type="SUPFAM" id="SSF51621">
    <property type="entry name" value="Phosphoenolpyruvate/pyruvate domain"/>
    <property type="match status" value="1"/>
</dbReference>
<dbReference type="Pfam" id="PF03328">
    <property type="entry name" value="HpcH_HpaI"/>
    <property type="match status" value="1"/>
</dbReference>
<dbReference type="PANTHER" id="PTHR32308">
    <property type="entry name" value="LYASE BETA SUBUNIT, PUTATIVE (AFU_ORTHOLOGUE AFUA_4G13030)-RELATED"/>
    <property type="match status" value="1"/>
</dbReference>
<dbReference type="GO" id="GO:0016829">
    <property type="term" value="F:lyase activity"/>
    <property type="evidence" value="ECO:0007669"/>
    <property type="project" value="UniProtKB-KW"/>
</dbReference>
<evidence type="ECO:0000313" key="6">
    <source>
        <dbReference type="Proteomes" id="UP001597114"/>
    </source>
</evidence>
<dbReference type="InterPro" id="IPR011206">
    <property type="entry name" value="Citrate_lyase_beta/mcl1/mcl2"/>
</dbReference>
<keyword evidence="6" id="KW-1185">Reference proteome</keyword>
<sequence>MKGISGVDARTWLVLPSDRPDQFSTPEVCEADAVVLDLANNVAPENVEPARHAVAKHLSGGSNAWVRVNGSDTDLCSGDLRAVVACPGLRGIVLPRTESADQVRAVKAQLRAGVTIVAMLETAAGIENADGIAAAHGTLRLAFGSPGLGRELGIAGGAAALLYARSRLVMASCAAGLPGPIDGPSVDLNDIVGLGEDLRHSVGLGFTGKLCLHPRQLCMTNSAFAPAPSKLAWARRVLAATRASPTSVIRVDGEIVDWQHIEDARHTVARAALFDPADARLRETVVHFRYRRRDAPTARSSWRIDS</sequence>
<organism evidence="5 6">
    <name type="scientific">Pseudonocardia yunnanensis</name>
    <dbReference type="NCBI Taxonomy" id="58107"/>
    <lineage>
        <taxon>Bacteria</taxon>
        <taxon>Bacillati</taxon>
        <taxon>Actinomycetota</taxon>
        <taxon>Actinomycetes</taxon>
        <taxon>Pseudonocardiales</taxon>
        <taxon>Pseudonocardiaceae</taxon>
        <taxon>Pseudonocardia</taxon>
    </lineage>
</organism>
<dbReference type="InterPro" id="IPR015813">
    <property type="entry name" value="Pyrv/PenolPyrv_kinase-like_dom"/>
</dbReference>
<evidence type="ECO:0000313" key="5">
    <source>
        <dbReference type="EMBL" id="MFD1517820.1"/>
    </source>
</evidence>
<dbReference type="Gene3D" id="3.20.20.60">
    <property type="entry name" value="Phosphoenolpyruvate-binding domains"/>
    <property type="match status" value="1"/>
</dbReference>
<dbReference type="RefSeq" id="WP_344724584.1">
    <property type="nucleotide sequence ID" value="NZ_BAAAUS010000026.1"/>
</dbReference>
<accession>A0ABW4EUZ3</accession>
<name>A0ABW4EUZ3_9PSEU</name>
<reference evidence="6" key="1">
    <citation type="journal article" date="2019" name="Int. J. Syst. Evol. Microbiol.">
        <title>The Global Catalogue of Microorganisms (GCM) 10K type strain sequencing project: providing services to taxonomists for standard genome sequencing and annotation.</title>
        <authorList>
            <consortium name="The Broad Institute Genomics Platform"/>
            <consortium name="The Broad Institute Genome Sequencing Center for Infectious Disease"/>
            <person name="Wu L."/>
            <person name="Ma J."/>
        </authorList>
    </citation>
    <scope>NUCLEOTIDE SEQUENCE [LARGE SCALE GENOMIC DNA]</scope>
    <source>
        <strain evidence="6">CCM 7043</strain>
    </source>
</reference>
<protein>
    <submittedName>
        <fullName evidence="5">HpcH/HpaI aldolase/citrate lyase family protein</fullName>
    </submittedName>
</protein>
<comment type="cofactor">
    <cofactor evidence="1">
        <name>Mg(2+)</name>
        <dbReference type="ChEBI" id="CHEBI:18420"/>
    </cofactor>
</comment>
<dbReference type="PANTHER" id="PTHR32308:SF10">
    <property type="entry name" value="CITRATE LYASE SUBUNIT BETA"/>
    <property type="match status" value="1"/>
</dbReference>